<dbReference type="EMBL" id="QLMG01000068">
    <property type="protein sequence ID" value="RAK09451.1"/>
    <property type="molecule type" value="Genomic_DNA"/>
</dbReference>
<feature type="signal peptide" evidence="1">
    <location>
        <begin position="1"/>
        <end position="26"/>
    </location>
</feature>
<evidence type="ECO:0000313" key="3">
    <source>
        <dbReference type="Proteomes" id="UP000249165"/>
    </source>
</evidence>
<accession>A0A327XMN4</accession>
<reference evidence="2 3" key="1">
    <citation type="submission" date="2018-06" db="EMBL/GenBank/DDBJ databases">
        <title>Genomic Encyclopedia of Archaeal and Bacterial Type Strains, Phase II (KMG-II): from individual species to whole genera.</title>
        <authorList>
            <person name="Goeker M."/>
        </authorList>
    </citation>
    <scope>NUCLEOTIDE SEQUENCE [LARGE SCALE GENOMIC DNA]</scope>
    <source>
        <strain evidence="2 3">DSM 22011</strain>
    </source>
</reference>
<evidence type="ECO:0008006" key="4">
    <source>
        <dbReference type="Google" id="ProtNLM"/>
    </source>
</evidence>
<keyword evidence="3" id="KW-1185">Reference proteome</keyword>
<proteinExistence type="predicted"/>
<protein>
    <recommendedName>
        <fullName evidence="4">DUF4148 domain-containing protein</fullName>
    </recommendedName>
</protein>
<feature type="chain" id="PRO_5016337294" description="DUF4148 domain-containing protein" evidence="1">
    <location>
        <begin position="27"/>
        <end position="83"/>
    </location>
</feature>
<gene>
    <name evidence="2" type="ORF">ATI53_10682</name>
</gene>
<sequence>MNRFAVLTAAALTATAALTGVASAQAYNTGDYARATLVKLVPSADVSGLTNAEAVAVLQAANAETGRTNAKETASSMIRDFTN</sequence>
<dbReference type="Proteomes" id="UP000249165">
    <property type="component" value="Unassembled WGS sequence"/>
</dbReference>
<evidence type="ECO:0000313" key="2">
    <source>
        <dbReference type="EMBL" id="RAK09451.1"/>
    </source>
</evidence>
<dbReference type="RefSeq" id="WP_009503388.1">
    <property type="nucleotide sequence ID" value="NZ_LIGK01000029.1"/>
</dbReference>
<evidence type="ECO:0000256" key="1">
    <source>
        <dbReference type="SAM" id="SignalP"/>
    </source>
</evidence>
<name>A0A327XMN4_9RHOB</name>
<organism evidence="2 3">
    <name type="scientific">Salipiger aestuarii</name>
    <dbReference type="NCBI Taxonomy" id="568098"/>
    <lineage>
        <taxon>Bacteria</taxon>
        <taxon>Pseudomonadati</taxon>
        <taxon>Pseudomonadota</taxon>
        <taxon>Alphaproteobacteria</taxon>
        <taxon>Rhodobacterales</taxon>
        <taxon>Roseobacteraceae</taxon>
        <taxon>Salipiger</taxon>
    </lineage>
</organism>
<dbReference type="AlphaFoldDB" id="A0A327XMN4"/>
<comment type="caution">
    <text evidence="2">The sequence shown here is derived from an EMBL/GenBank/DDBJ whole genome shotgun (WGS) entry which is preliminary data.</text>
</comment>
<keyword evidence="1" id="KW-0732">Signal</keyword>